<dbReference type="AlphaFoldDB" id="A9NVM9"/>
<reference evidence="1" key="1">
    <citation type="journal article" date="2008" name="BMC Genomics">
        <title>A conifer genomics resource of 200,000 spruce (Picea spp.) ESTs and 6,464 high-quality, sequence-finished full-length cDNAs for Sitka spruce (Picea sitchensis).</title>
        <authorList>
            <person name="Ralph S.G."/>
            <person name="Chun H.J."/>
            <person name="Kolosova N."/>
            <person name="Cooper D."/>
            <person name="Oddy C."/>
            <person name="Ritland C.E."/>
            <person name="Kirkpatrick R."/>
            <person name="Moore R."/>
            <person name="Barber S."/>
            <person name="Holt R.A."/>
            <person name="Jones S.J."/>
            <person name="Marra M.A."/>
            <person name="Douglas C.J."/>
            <person name="Ritland K."/>
            <person name="Bohlmann J."/>
        </authorList>
    </citation>
    <scope>NUCLEOTIDE SEQUENCE</scope>
    <source>
        <tissue evidence="1">Bark</tissue>
    </source>
</reference>
<evidence type="ECO:0000313" key="1">
    <source>
        <dbReference type="EMBL" id="ABK24690.1"/>
    </source>
</evidence>
<proteinExistence type="evidence at transcript level"/>
<dbReference type="OMA" id="VHFSTIM"/>
<sequence length="197" mass="21706">MDGFDNEDEQVASFEGSNAQVLHEDVSVQKVKVNQQDLIDQLQVAYFGLINQNILLQEITLQLHATIQSSQDLVSEMHHRLEEKDKCILGLRRFNLDLVRQVSELSGISEDCISEDCIRKLQISASSFASISASTPALVGAPKLYSPDNGDSKVRDTEDMLQEVTQPISQVNPSFSSSSHVLMASLGPSLSNIQQCT</sequence>
<dbReference type="EMBL" id="EF085384">
    <property type="protein sequence ID" value="ABK24690.1"/>
    <property type="molecule type" value="mRNA"/>
</dbReference>
<name>A9NVM9_PICSI</name>
<organism evidence="1">
    <name type="scientific">Picea sitchensis</name>
    <name type="common">Sitka spruce</name>
    <name type="synonym">Pinus sitchensis</name>
    <dbReference type="NCBI Taxonomy" id="3332"/>
    <lineage>
        <taxon>Eukaryota</taxon>
        <taxon>Viridiplantae</taxon>
        <taxon>Streptophyta</taxon>
        <taxon>Embryophyta</taxon>
        <taxon>Tracheophyta</taxon>
        <taxon>Spermatophyta</taxon>
        <taxon>Pinopsida</taxon>
        <taxon>Pinidae</taxon>
        <taxon>Conifers I</taxon>
        <taxon>Pinales</taxon>
        <taxon>Pinaceae</taxon>
        <taxon>Picea</taxon>
    </lineage>
</organism>
<protein>
    <submittedName>
        <fullName evidence="1">Uncharacterized protein</fullName>
    </submittedName>
</protein>
<accession>A9NVM9</accession>